<gene>
    <name evidence="2" type="ORF">FHS29_004019</name>
</gene>
<keyword evidence="3" id="KW-1185">Reference proteome</keyword>
<dbReference type="EMBL" id="JACHJN010000006">
    <property type="protein sequence ID" value="MBB5957424.1"/>
    <property type="molecule type" value="Genomic_DNA"/>
</dbReference>
<reference evidence="2 3" key="1">
    <citation type="submission" date="2020-08" db="EMBL/GenBank/DDBJ databases">
        <title>Genomic Encyclopedia of Type Strains, Phase III (KMG-III): the genomes of soil and plant-associated and newly described type strains.</title>
        <authorList>
            <person name="Whitman W."/>
        </authorList>
    </citation>
    <scope>NUCLEOTIDE SEQUENCE [LARGE SCALE GENOMIC DNA]</scope>
    <source>
        <strain evidence="2 3">CECT 8640</strain>
    </source>
</reference>
<dbReference type="Proteomes" id="UP000547510">
    <property type="component" value="Unassembled WGS sequence"/>
</dbReference>
<comment type="caution">
    <text evidence="2">The sequence shown here is derived from an EMBL/GenBank/DDBJ whole genome shotgun (WGS) entry which is preliminary data.</text>
</comment>
<evidence type="ECO:0000256" key="1">
    <source>
        <dbReference type="SAM" id="MobiDB-lite"/>
    </source>
</evidence>
<proteinExistence type="predicted"/>
<protein>
    <submittedName>
        <fullName evidence="2">Uncharacterized protein</fullName>
    </submittedName>
</protein>
<evidence type="ECO:0000313" key="3">
    <source>
        <dbReference type="Proteomes" id="UP000547510"/>
    </source>
</evidence>
<dbReference type="RefSeq" id="WP_184692517.1">
    <property type="nucleotide sequence ID" value="NZ_JACHJN010000006.1"/>
</dbReference>
<name>A0A841CM27_9PSEU</name>
<feature type="region of interest" description="Disordered" evidence="1">
    <location>
        <begin position="1"/>
        <end position="24"/>
    </location>
</feature>
<dbReference type="AlphaFoldDB" id="A0A841CM27"/>
<evidence type="ECO:0000313" key="2">
    <source>
        <dbReference type="EMBL" id="MBB5957424.1"/>
    </source>
</evidence>
<accession>A0A841CM27</accession>
<sequence>MLTGGGRFSRRVIDESQNSGGGGVLSRFYSGDRVLERDAFMVYITPDPRRVDTL</sequence>
<organism evidence="2 3">
    <name type="scientific">Saccharothrix tamanrassetensis</name>
    <dbReference type="NCBI Taxonomy" id="1051531"/>
    <lineage>
        <taxon>Bacteria</taxon>
        <taxon>Bacillati</taxon>
        <taxon>Actinomycetota</taxon>
        <taxon>Actinomycetes</taxon>
        <taxon>Pseudonocardiales</taxon>
        <taxon>Pseudonocardiaceae</taxon>
        <taxon>Saccharothrix</taxon>
    </lineage>
</organism>